<dbReference type="Gene3D" id="3.30.1150.10">
    <property type="match status" value="1"/>
</dbReference>
<keyword evidence="9" id="KW-0472">Membrane</keyword>
<dbReference type="InterPro" id="IPR037682">
    <property type="entry name" value="TonB_C"/>
</dbReference>
<name>A0A1I0R5P0_9BACT</name>
<proteinExistence type="inferred from homology"/>
<dbReference type="Pfam" id="PF03544">
    <property type="entry name" value="TonB_C"/>
    <property type="match status" value="1"/>
</dbReference>
<keyword evidence="8" id="KW-1133">Transmembrane helix</keyword>
<dbReference type="Proteomes" id="UP000199437">
    <property type="component" value="Unassembled WGS sequence"/>
</dbReference>
<feature type="domain" description="TonB C-terminal" evidence="10">
    <location>
        <begin position="58"/>
        <end position="154"/>
    </location>
</feature>
<dbReference type="InterPro" id="IPR051045">
    <property type="entry name" value="TonB-dependent_transducer"/>
</dbReference>
<dbReference type="EMBL" id="FOIR01000003">
    <property type="protein sequence ID" value="SEW35886.1"/>
    <property type="molecule type" value="Genomic_DNA"/>
</dbReference>
<evidence type="ECO:0000256" key="1">
    <source>
        <dbReference type="ARBA" id="ARBA00004383"/>
    </source>
</evidence>
<evidence type="ECO:0000256" key="5">
    <source>
        <dbReference type="ARBA" id="ARBA00022519"/>
    </source>
</evidence>
<dbReference type="GO" id="GO:0030288">
    <property type="term" value="C:outer membrane-bounded periplasmic space"/>
    <property type="evidence" value="ECO:0007669"/>
    <property type="project" value="InterPro"/>
</dbReference>
<dbReference type="NCBIfam" id="TIGR01352">
    <property type="entry name" value="tonB_Cterm"/>
    <property type="match status" value="1"/>
</dbReference>
<keyword evidence="4" id="KW-1003">Cell membrane</keyword>
<dbReference type="InterPro" id="IPR006260">
    <property type="entry name" value="TonB/TolA_C"/>
</dbReference>
<sequence length="173" mass="19153">MKKLIPLCSLLLFTGCSDEDLYVSPDGDMPQAVLIEEEIPASEQDIFMVVEEQPIFPGGQEAYTKFLGTNLTYPEKAKNMGIEGRVFVSFVVQKDGELKDFQIIRGIGGGCDEEALRVLMASPNWEPGKQRGREVATRMQAAITFKLDGSKASPSNPSRLIIEVPDQEIEIEK</sequence>
<dbReference type="GO" id="GO:0015891">
    <property type="term" value="P:siderophore transport"/>
    <property type="evidence" value="ECO:0007669"/>
    <property type="project" value="InterPro"/>
</dbReference>
<evidence type="ECO:0000313" key="11">
    <source>
        <dbReference type="EMBL" id="SEW35886.1"/>
    </source>
</evidence>
<keyword evidence="5" id="KW-0997">Cell inner membrane</keyword>
<evidence type="ECO:0000256" key="9">
    <source>
        <dbReference type="ARBA" id="ARBA00023136"/>
    </source>
</evidence>
<evidence type="ECO:0000256" key="8">
    <source>
        <dbReference type="ARBA" id="ARBA00022989"/>
    </source>
</evidence>
<dbReference type="STRING" id="1267423.SAMN05216290_3116"/>
<comment type="subcellular location">
    <subcellularLocation>
        <location evidence="1">Cell inner membrane</location>
        <topology evidence="1">Single-pass membrane protein</topology>
        <orientation evidence="1">Periplasmic side</orientation>
    </subcellularLocation>
</comment>
<dbReference type="GO" id="GO:0031992">
    <property type="term" value="F:energy transducer activity"/>
    <property type="evidence" value="ECO:0007669"/>
    <property type="project" value="InterPro"/>
</dbReference>
<dbReference type="InterPro" id="IPR003538">
    <property type="entry name" value="TonB"/>
</dbReference>
<evidence type="ECO:0000256" key="7">
    <source>
        <dbReference type="ARBA" id="ARBA00022927"/>
    </source>
</evidence>
<evidence type="ECO:0000256" key="6">
    <source>
        <dbReference type="ARBA" id="ARBA00022692"/>
    </source>
</evidence>
<evidence type="ECO:0000256" key="4">
    <source>
        <dbReference type="ARBA" id="ARBA00022475"/>
    </source>
</evidence>
<protein>
    <submittedName>
        <fullName evidence="11">Protein TonB</fullName>
    </submittedName>
</protein>
<dbReference type="PANTHER" id="PTHR33446">
    <property type="entry name" value="PROTEIN TONB-RELATED"/>
    <property type="match status" value="1"/>
</dbReference>
<gene>
    <name evidence="11" type="ORF">SAMN05216290_3116</name>
</gene>
<dbReference type="OrthoDB" id="1039448at2"/>
<organism evidence="11 12">
    <name type="scientific">Roseivirga pacifica</name>
    <dbReference type="NCBI Taxonomy" id="1267423"/>
    <lineage>
        <taxon>Bacteria</taxon>
        <taxon>Pseudomonadati</taxon>
        <taxon>Bacteroidota</taxon>
        <taxon>Cytophagia</taxon>
        <taxon>Cytophagales</taxon>
        <taxon>Roseivirgaceae</taxon>
        <taxon>Roseivirga</taxon>
    </lineage>
</organism>
<accession>A0A1I0R5P0</accession>
<keyword evidence="3" id="KW-0813">Transport</keyword>
<dbReference type="PROSITE" id="PS51257">
    <property type="entry name" value="PROKAR_LIPOPROTEIN"/>
    <property type="match status" value="1"/>
</dbReference>
<dbReference type="PANTHER" id="PTHR33446:SF2">
    <property type="entry name" value="PROTEIN TONB"/>
    <property type="match status" value="1"/>
</dbReference>
<dbReference type="AlphaFoldDB" id="A0A1I0R5P0"/>
<keyword evidence="12" id="KW-1185">Reference proteome</keyword>
<evidence type="ECO:0000259" key="10">
    <source>
        <dbReference type="PROSITE" id="PS52015"/>
    </source>
</evidence>
<evidence type="ECO:0000313" key="12">
    <source>
        <dbReference type="Proteomes" id="UP000199437"/>
    </source>
</evidence>
<dbReference type="GO" id="GO:0055085">
    <property type="term" value="P:transmembrane transport"/>
    <property type="evidence" value="ECO:0007669"/>
    <property type="project" value="InterPro"/>
</dbReference>
<keyword evidence="6" id="KW-0812">Transmembrane</keyword>
<reference evidence="12" key="1">
    <citation type="submission" date="2016-10" db="EMBL/GenBank/DDBJ databases">
        <authorList>
            <person name="Varghese N."/>
            <person name="Submissions S."/>
        </authorList>
    </citation>
    <scope>NUCLEOTIDE SEQUENCE [LARGE SCALE GENOMIC DNA]</scope>
    <source>
        <strain evidence="12">CGMCC 1.12402</strain>
    </source>
</reference>
<dbReference type="GO" id="GO:0098797">
    <property type="term" value="C:plasma membrane protein complex"/>
    <property type="evidence" value="ECO:0007669"/>
    <property type="project" value="TreeGrafter"/>
</dbReference>
<dbReference type="GeneID" id="99987794"/>
<dbReference type="RefSeq" id="WP_090259575.1">
    <property type="nucleotide sequence ID" value="NZ_FOIR01000003.1"/>
</dbReference>
<dbReference type="GO" id="GO:0015031">
    <property type="term" value="P:protein transport"/>
    <property type="evidence" value="ECO:0007669"/>
    <property type="project" value="UniProtKB-KW"/>
</dbReference>
<dbReference type="PRINTS" id="PR01374">
    <property type="entry name" value="TONBPROTEIN"/>
</dbReference>
<evidence type="ECO:0000256" key="2">
    <source>
        <dbReference type="ARBA" id="ARBA00006555"/>
    </source>
</evidence>
<dbReference type="PROSITE" id="PS52015">
    <property type="entry name" value="TONB_CTD"/>
    <property type="match status" value="1"/>
</dbReference>
<keyword evidence="7" id="KW-0653">Protein transport</keyword>
<evidence type="ECO:0000256" key="3">
    <source>
        <dbReference type="ARBA" id="ARBA00022448"/>
    </source>
</evidence>
<comment type="similarity">
    <text evidence="2">Belongs to the TonB family.</text>
</comment>
<dbReference type="SUPFAM" id="SSF74653">
    <property type="entry name" value="TolA/TonB C-terminal domain"/>
    <property type="match status" value="1"/>
</dbReference>